<sequence>MPPFYSPLHHESLLRVSGPDAATFLQGQTTCDVRQVDSHNARPGAWCNVQGRILADFLLTLDAAGHYLLRLRADIIEGTAERLKKYVVFSKASIDAAPDWQVIGCWGEGVKAALQALLPEVPGARHGSCAGEGYQLLQVDDAGQRYELFLSSERKDLLEALPAHLQAAEPGQWRALEIAAGIGRVEAATVEAFLPQMLNYDLTGFVNFQKGCYTGQEVIARLHYRGTAKRRLFLARVDAAEIPTAGTGLYTEGANQAAGNVVNAVATGEQSCALLVCASLSAAQAPLCLGNADGPRLQLQAPDYLEEALSEAGQDGQQGNTAKP</sequence>
<organism evidence="1 2">
    <name type="scientific">Parahaliea aestuarii</name>
    <dbReference type="NCBI Taxonomy" id="1852021"/>
    <lineage>
        <taxon>Bacteria</taxon>
        <taxon>Pseudomonadati</taxon>
        <taxon>Pseudomonadota</taxon>
        <taxon>Gammaproteobacteria</taxon>
        <taxon>Cellvibrionales</taxon>
        <taxon>Halieaceae</taxon>
        <taxon>Parahaliea</taxon>
    </lineage>
</organism>
<dbReference type="OrthoDB" id="9796287at2"/>
<dbReference type="PANTHER" id="PTHR22602:SF0">
    <property type="entry name" value="TRANSFERASE CAF17, MITOCHONDRIAL-RELATED"/>
    <property type="match status" value="1"/>
</dbReference>
<dbReference type="EMBL" id="VRYZ01000004">
    <property type="protein sequence ID" value="TXS91444.1"/>
    <property type="molecule type" value="Genomic_DNA"/>
</dbReference>
<evidence type="ECO:0000313" key="2">
    <source>
        <dbReference type="Proteomes" id="UP000321933"/>
    </source>
</evidence>
<dbReference type="InterPro" id="IPR045179">
    <property type="entry name" value="YgfZ/GcvT"/>
</dbReference>
<dbReference type="InterPro" id="IPR017703">
    <property type="entry name" value="YgfZ/GCV_T_CS"/>
</dbReference>
<name>A0A5C8ZUJ9_9GAMM</name>
<gene>
    <name evidence="1" type="ORF">FVW59_09705</name>
</gene>
<accession>A0A5C8ZUJ9</accession>
<dbReference type="Gene3D" id="3.30.70.1400">
    <property type="entry name" value="Aminomethyltransferase beta-barrel domains"/>
    <property type="match status" value="1"/>
</dbReference>
<dbReference type="AlphaFoldDB" id="A0A5C8ZUJ9"/>
<dbReference type="Gene3D" id="3.30.70.1630">
    <property type="match status" value="1"/>
</dbReference>
<proteinExistence type="predicted"/>
<dbReference type="Proteomes" id="UP000321933">
    <property type="component" value="Unassembled WGS sequence"/>
</dbReference>
<dbReference type="PANTHER" id="PTHR22602">
    <property type="entry name" value="TRANSFERASE CAF17, MITOCHONDRIAL-RELATED"/>
    <property type="match status" value="1"/>
</dbReference>
<dbReference type="GO" id="GO:0016226">
    <property type="term" value="P:iron-sulfur cluster assembly"/>
    <property type="evidence" value="ECO:0007669"/>
    <property type="project" value="TreeGrafter"/>
</dbReference>
<comment type="caution">
    <text evidence="1">The sequence shown here is derived from an EMBL/GenBank/DDBJ whole genome shotgun (WGS) entry which is preliminary data.</text>
</comment>
<evidence type="ECO:0000313" key="1">
    <source>
        <dbReference type="EMBL" id="TXS91444.1"/>
    </source>
</evidence>
<dbReference type="Gene3D" id="2.40.30.160">
    <property type="match status" value="1"/>
</dbReference>
<protein>
    <submittedName>
        <fullName evidence="1">Folate-binding protein YgfZ</fullName>
    </submittedName>
</protein>
<dbReference type="SUPFAM" id="SSF103025">
    <property type="entry name" value="Folate-binding domain"/>
    <property type="match status" value="1"/>
</dbReference>
<keyword evidence="2" id="KW-1185">Reference proteome</keyword>
<reference evidence="1 2" key="1">
    <citation type="submission" date="2019-08" db="EMBL/GenBank/DDBJ databases">
        <title>Parahaliea maris sp. nov., isolated from the surface seawater.</title>
        <authorList>
            <person name="Liu Y."/>
        </authorList>
    </citation>
    <scope>NUCLEOTIDE SEQUENCE [LARGE SCALE GENOMIC DNA]</scope>
    <source>
        <strain evidence="1 2">S2-26</strain>
    </source>
</reference>
<dbReference type="NCBIfam" id="TIGR03317">
    <property type="entry name" value="ygfZ_signature"/>
    <property type="match status" value="1"/>
</dbReference>
<dbReference type="RefSeq" id="WP_148064075.1">
    <property type="nucleotide sequence ID" value="NZ_VRYZ01000004.1"/>
</dbReference>